<dbReference type="OrthoDB" id="48761at2759"/>
<feature type="compositionally biased region" description="Polar residues" evidence="1">
    <location>
        <begin position="307"/>
        <end position="316"/>
    </location>
</feature>
<name>A0A1E7FHS0_9STRA</name>
<reference evidence="2 3" key="1">
    <citation type="submission" date="2016-09" db="EMBL/GenBank/DDBJ databases">
        <title>Extensive genetic diversity and differential bi-allelic expression allows diatom success in the polar Southern Ocean.</title>
        <authorList>
            <consortium name="DOE Joint Genome Institute"/>
            <person name="Mock T."/>
            <person name="Otillar R.P."/>
            <person name="Strauss J."/>
            <person name="Dupont C."/>
            <person name="Frickenhaus S."/>
            <person name="Maumus F."/>
            <person name="Mcmullan M."/>
            <person name="Sanges R."/>
            <person name="Schmutz J."/>
            <person name="Toseland A."/>
            <person name="Valas R."/>
            <person name="Veluchamy A."/>
            <person name="Ward B.J."/>
            <person name="Allen A."/>
            <person name="Barry K."/>
            <person name="Falciatore A."/>
            <person name="Ferrante M."/>
            <person name="Fortunato A.E."/>
            <person name="Gloeckner G."/>
            <person name="Gruber A."/>
            <person name="Hipkin R."/>
            <person name="Janech M."/>
            <person name="Kroth P."/>
            <person name="Leese F."/>
            <person name="Lindquist E."/>
            <person name="Lyon B.R."/>
            <person name="Martin J."/>
            <person name="Mayer C."/>
            <person name="Parker M."/>
            <person name="Quesneville H."/>
            <person name="Raymond J."/>
            <person name="Uhlig C."/>
            <person name="Valentin K.U."/>
            <person name="Worden A.Z."/>
            <person name="Armbrust E.V."/>
            <person name="Bowler C."/>
            <person name="Green B."/>
            <person name="Moulton V."/>
            <person name="Van Oosterhout C."/>
            <person name="Grigoriev I."/>
        </authorList>
    </citation>
    <scope>NUCLEOTIDE SEQUENCE [LARGE SCALE GENOMIC DNA]</scope>
    <source>
        <strain evidence="2 3">CCMP1102</strain>
    </source>
</reference>
<protein>
    <submittedName>
        <fullName evidence="2">Uncharacterized protein</fullName>
    </submittedName>
</protein>
<dbReference type="InParanoid" id="A0A1E7FHS0"/>
<gene>
    <name evidence="2" type="ORF">FRACYDRAFT_238090</name>
</gene>
<dbReference type="KEGG" id="fcy:FRACYDRAFT_238090"/>
<feature type="compositionally biased region" description="Basic and acidic residues" evidence="1">
    <location>
        <begin position="195"/>
        <end position="204"/>
    </location>
</feature>
<dbReference type="Proteomes" id="UP000095751">
    <property type="component" value="Unassembled WGS sequence"/>
</dbReference>
<evidence type="ECO:0000256" key="1">
    <source>
        <dbReference type="SAM" id="MobiDB-lite"/>
    </source>
</evidence>
<feature type="region of interest" description="Disordered" evidence="1">
    <location>
        <begin position="34"/>
        <end position="135"/>
    </location>
</feature>
<feature type="compositionally biased region" description="Basic and acidic residues" evidence="1">
    <location>
        <begin position="116"/>
        <end position="135"/>
    </location>
</feature>
<dbReference type="EMBL" id="KV784357">
    <property type="protein sequence ID" value="OEU17664.1"/>
    <property type="molecule type" value="Genomic_DNA"/>
</dbReference>
<proteinExistence type="predicted"/>
<dbReference type="AlphaFoldDB" id="A0A1E7FHS0"/>
<feature type="compositionally biased region" description="Basic and acidic residues" evidence="1">
    <location>
        <begin position="237"/>
        <end position="255"/>
    </location>
</feature>
<feature type="compositionally biased region" description="Basic and acidic residues" evidence="1">
    <location>
        <begin position="73"/>
        <end position="108"/>
    </location>
</feature>
<feature type="region of interest" description="Disordered" evidence="1">
    <location>
        <begin position="195"/>
        <end position="224"/>
    </location>
</feature>
<sequence length="316" mass="36889">MKIFATRKKKKSVGPRTVHKSDPIVEELLKKDSGEWNAKEKRMVKRYRDRKAKECIDDDDDEGNATSSSIIVEEGKISETEKTEPKNNDITKELPKKKDPPTLKKQEISTDEIVVDESKEKGDDDNKNNDNNEMVNEDHEIWALLDKLNSKQKRTYSRQLKRLGRSVLDEVEKEVNKILDEMIIAENLKRDLTEAASTDNKDATNEIVNSTENLEQKKKKRKKDIEWSKLTVEERFRREEQRKKQQEAAERRARGEAIAPGHKRPLNSERRRANRRKPKWISKPSSQDIEKFDHNSSGFSHRKLVKQDQQQGTGNY</sequence>
<evidence type="ECO:0000313" key="2">
    <source>
        <dbReference type="EMBL" id="OEU17664.1"/>
    </source>
</evidence>
<feature type="region of interest" description="Disordered" evidence="1">
    <location>
        <begin position="237"/>
        <end position="316"/>
    </location>
</feature>
<evidence type="ECO:0000313" key="3">
    <source>
        <dbReference type="Proteomes" id="UP000095751"/>
    </source>
</evidence>
<organism evidence="2 3">
    <name type="scientific">Fragilariopsis cylindrus CCMP1102</name>
    <dbReference type="NCBI Taxonomy" id="635003"/>
    <lineage>
        <taxon>Eukaryota</taxon>
        <taxon>Sar</taxon>
        <taxon>Stramenopiles</taxon>
        <taxon>Ochrophyta</taxon>
        <taxon>Bacillariophyta</taxon>
        <taxon>Bacillariophyceae</taxon>
        <taxon>Bacillariophycidae</taxon>
        <taxon>Bacillariales</taxon>
        <taxon>Bacillariaceae</taxon>
        <taxon>Fragilariopsis</taxon>
    </lineage>
</organism>
<accession>A0A1E7FHS0</accession>
<keyword evidence="3" id="KW-1185">Reference proteome</keyword>